<keyword evidence="9" id="KW-1035">Host cytoplasm</keyword>
<name>A0A9N6YJ10_9RHAB</name>
<keyword evidence="6 9" id="KW-0543">Viral nucleoprotein</keyword>
<evidence type="ECO:0000256" key="8">
    <source>
        <dbReference type="ARBA" id="ARBA00033344"/>
    </source>
</evidence>
<accession>A0A9N6YJ10</accession>
<dbReference type="GO" id="GO:0003723">
    <property type="term" value="F:RNA binding"/>
    <property type="evidence" value="ECO:0007669"/>
    <property type="project" value="UniProtKB-UniRule"/>
</dbReference>
<reference evidence="10" key="1">
    <citation type="journal article" date="2022" name="bioRxiv">
        <title>Unlocking the hidden genetic diversity of varicosaviruses, the neglected plant rhabdoviruses.</title>
        <authorList>
            <person name="Bejerman N."/>
            <person name="Dietzgen R.G."/>
            <person name="Debat H."/>
        </authorList>
    </citation>
    <scope>NUCLEOTIDE SEQUENCE</scope>
</reference>
<keyword evidence="3 9" id="KW-0167">Capsid protein</keyword>
<evidence type="ECO:0000313" key="10">
    <source>
        <dbReference type="EMBL" id="DAZ90636.1"/>
    </source>
</evidence>
<evidence type="ECO:0000256" key="3">
    <source>
        <dbReference type="ARBA" id="ARBA00022561"/>
    </source>
</evidence>
<comment type="function">
    <text evidence="9">Encapsidates the genome, protecting it from nucleases. The encapsidated genomic RNA is termed the nucleocapsid (NC) and serves as template for viral transcription and replication.</text>
</comment>
<comment type="subunit">
    <text evidence="9">Homomultimerizes to form the nucleocapsid. Binds to viral genomic RNA.</text>
</comment>
<comment type="similarity">
    <text evidence="9">Belongs to the nucleorhabdovirus nucleocapsid protein family.</text>
</comment>
<protein>
    <recommendedName>
        <fullName evidence="1 9">Nucleoprotein</fullName>
        <shortName evidence="9">NP</shortName>
        <shortName evidence="9">Protein N</shortName>
    </recommendedName>
    <alternativeName>
        <fullName evidence="8 9">Nucleocapsid protein</fullName>
    </alternativeName>
</protein>
<keyword evidence="4 9" id="KW-0946">Virion</keyword>
<evidence type="ECO:0000256" key="2">
    <source>
        <dbReference type="ARBA" id="ARBA00022497"/>
    </source>
</evidence>
<keyword evidence="7 9" id="KW-0687">Ribonucleoprotein</keyword>
<evidence type="ECO:0000256" key="9">
    <source>
        <dbReference type="RuleBase" id="RU369108"/>
    </source>
</evidence>
<evidence type="ECO:0000256" key="1">
    <source>
        <dbReference type="ARBA" id="ARBA00014389"/>
    </source>
</evidence>
<sequence>MSAPAVDPDTAENLRGFWASLAREEPQNDQASRMLHQPQHTVPPETYTRAIMNPQILLPPRLSPVVAEQYLNEEAIIAPMPEILSRLPKFATDTKMSSHDFPDTKMMNDPGIIITNVDDQTIIAYGRRVFGRMGMGFSRRSIAKLFVMAYHLKAPESNYTDQIFEDITFFNDPEVDKTLEDYNDEIGNQEYHIGDLPGLSNPAKEAAVYSYVSASMLRLFTKSAQNYVKAWSHITSYFEKFYNDVFPITFPIPDETSIKNLTNFLASEQRYKVTLYRLLYVSSANSNHEDLKLFLYDMHLTHTGMHVVNLSIDLIELIGCETGLYIHILKTLDQVVAEGLLSFVKLMGEDDPLHTRKLWRFGRLFDKTFFSELQTRKCARTVCVIASGLQLEAPDTHKGVMNIAQMRDVSPDVRTICSLVARRFIRIIRGQMSKNDVGTDLSKIFYM</sequence>
<dbReference type="InterPro" id="IPR004902">
    <property type="entry name" value="Rhabdo_ncap_2"/>
</dbReference>
<dbReference type="GO" id="GO:0019013">
    <property type="term" value="C:viral nucleocapsid"/>
    <property type="evidence" value="ECO:0007669"/>
    <property type="project" value="UniProtKB-UniRule"/>
</dbReference>
<proteinExistence type="inferred from homology"/>
<dbReference type="GO" id="GO:0019029">
    <property type="term" value="C:helical viral capsid"/>
    <property type="evidence" value="ECO:0007669"/>
    <property type="project" value="UniProtKB-UniRule"/>
</dbReference>
<evidence type="ECO:0000256" key="5">
    <source>
        <dbReference type="ARBA" id="ARBA00022884"/>
    </source>
</evidence>
<comment type="subcellular location">
    <subcellularLocation>
        <location evidence="9">Virion</location>
    </subcellularLocation>
    <subcellularLocation>
        <location evidence="9">Host cytoplasm</location>
    </subcellularLocation>
</comment>
<evidence type="ECO:0000256" key="7">
    <source>
        <dbReference type="ARBA" id="ARBA00023274"/>
    </source>
</evidence>
<dbReference type="GO" id="GO:1990904">
    <property type="term" value="C:ribonucleoprotein complex"/>
    <property type="evidence" value="ECO:0007669"/>
    <property type="project" value="UniProtKB-UniRule"/>
</dbReference>
<organism evidence="10">
    <name type="scientific">Apera virus 1</name>
    <dbReference type="NCBI Taxonomy" id="2977951"/>
    <lineage>
        <taxon>Viruses</taxon>
        <taxon>Riboviria</taxon>
        <taxon>Orthornavirae</taxon>
        <taxon>Negarnaviricota</taxon>
        <taxon>Haploviricotina</taxon>
        <taxon>Monjiviricetes</taxon>
        <taxon>Mononegavirales</taxon>
        <taxon>Rhabdoviridae</taxon>
        <taxon>Betarhabdovirinae</taxon>
        <taxon>Varicosavirus</taxon>
        <taxon>Varicosavirus aperae</taxon>
    </lineage>
</organism>
<keyword evidence="5 9" id="KW-0694">RNA-binding</keyword>
<evidence type="ECO:0000256" key="4">
    <source>
        <dbReference type="ARBA" id="ARBA00022844"/>
    </source>
</evidence>
<evidence type="ECO:0000256" key="6">
    <source>
        <dbReference type="ARBA" id="ARBA00023086"/>
    </source>
</evidence>
<keyword evidence="2 9" id="KW-1139">Helical capsid protein</keyword>
<dbReference type="Pfam" id="PF03216">
    <property type="entry name" value="Rhabdo_ncap_2"/>
    <property type="match status" value="1"/>
</dbReference>
<dbReference type="GO" id="GO:0030430">
    <property type="term" value="C:host cell cytoplasm"/>
    <property type="evidence" value="ECO:0007669"/>
    <property type="project" value="UniProtKB-SubCell"/>
</dbReference>
<dbReference type="EMBL" id="BK061738">
    <property type="protein sequence ID" value="DAZ90636.1"/>
    <property type="molecule type" value="Viral_cRNA"/>
</dbReference>